<dbReference type="GO" id="GO:0008270">
    <property type="term" value="F:zinc ion binding"/>
    <property type="evidence" value="ECO:0007669"/>
    <property type="project" value="UniProtKB-UniRule"/>
</dbReference>
<evidence type="ECO:0000256" key="1">
    <source>
        <dbReference type="ARBA" id="ARBA00010875"/>
    </source>
</evidence>
<dbReference type="NCBIfam" id="TIGR00043">
    <property type="entry name" value="rRNA maturation RNase YbeY"/>
    <property type="match status" value="1"/>
</dbReference>
<evidence type="ECO:0000313" key="8">
    <source>
        <dbReference type="EMBL" id="POF33992.1"/>
    </source>
</evidence>
<dbReference type="SUPFAM" id="SSF55486">
    <property type="entry name" value="Metalloproteases ('zincins'), catalytic domain"/>
    <property type="match status" value="1"/>
</dbReference>
<dbReference type="RefSeq" id="WP_103220634.1">
    <property type="nucleotide sequence ID" value="NZ_PPCN01000001.1"/>
</dbReference>
<evidence type="ECO:0000256" key="4">
    <source>
        <dbReference type="ARBA" id="ARBA00022759"/>
    </source>
</evidence>
<dbReference type="PANTHER" id="PTHR46986:SF1">
    <property type="entry name" value="ENDORIBONUCLEASE YBEY, CHLOROPLASTIC"/>
    <property type="match status" value="1"/>
</dbReference>
<gene>
    <name evidence="7" type="primary">ybeY</name>
    <name evidence="8" type="ORF">CLV41_101442</name>
</gene>
<dbReference type="InterPro" id="IPR023091">
    <property type="entry name" value="MetalPrtase_cat_dom_sf_prd"/>
</dbReference>
<keyword evidence="9" id="KW-1185">Reference proteome</keyword>
<dbReference type="GO" id="GO:0006364">
    <property type="term" value="P:rRNA processing"/>
    <property type="evidence" value="ECO:0007669"/>
    <property type="project" value="UniProtKB-UniRule"/>
</dbReference>
<keyword evidence="7" id="KW-0963">Cytoplasm</keyword>
<evidence type="ECO:0000256" key="5">
    <source>
        <dbReference type="ARBA" id="ARBA00022801"/>
    </source>
</evidence>
<comment type="function">
    <text evidence="7">Single strand-specific metallo-endoribonuclease involved in late-stage 70S ribosome quality control and in maturation of the 3' terminus of the 16S rRNA.</text>
</comment>
<dbReference type="EC" id="3.1.-.-" evidence="7"/>
<keyword evidence="7" id="KW-0698">rRNA processing</keyword>
<keyword evidence="5 7" id="KW-0378">Hydrolase</keyword>
<proteinExistence type="inferred from homology"/>
<feature type="binding site" evidence="7">
    <location>
        <position position="129"/>
    </location>
    <ligand>
        <name>Zn(2+)</name>
        <dbReference type="ChEBI" id="CHEBI:29105"/>
        <note>catalytic</note>
    </ligand>
</feature>
<dbReference type="PANTHER" id="PTHR46986">
    <property type="entry name" value="ENDORIBONUCLEASE YBEY, CHLOROPLASTIC"/>
    <property type="match status" value="1"/>
</dbReference>
<evidence type="ECO:0000256" key="7">
    <source>
        <dbReference type="HAMAP-Rule" id="MF_00009"/>
    </source>
</evidence>
<dbReference type="InterPro" id="IPR002036">
    <property type="entry name" value="YbeY"/>
</dbReference>
<protein>
    <recommendedName>
        <fullName evidence="7">Endoribonuclease YbeY</fullName>
        <ecNumber evidence="7">3.1.-.-</ecNumber>
    </recommendedName>
</protein>
<reference evidence="8 9" key="1">
    <citation type="submission" date="2018-01" db="EMBL/GenBank/DDBJ databases">
        <title>Genomic Encyclopedia of Archaeal and Bacterial Type Strains, Phase II (KMG-II): from individual species to whole genera.</title>
        <authorList>
            <person name="Goeker M."/>
        </authorList>
    </citation>
    <scope>NUCLEOTIDE SEQUENCE [LARGE SCALE GENOMIC DNA]</scope>
    <source>
        <strain evidence="8 9">DSM 17023</strain>
    </source>
</reference>
<sequence>MPGQLPDGFLIDLALEAGEWPEEIELSRLASRAISAAFVETRLQVVENTEVSLLFTDDAGIRRLNAKWRDKDRPTNVLSFPGGNPDGDVYGPLLGDIVFGYETVSREAGELGIEFGDHLSHLIVHGLLHLFDYDHQDDEEAELMERLEKAILASLGIDDPYADRPLVADGD</sequence>
<dbReference type="GO" id="GO:0004222">
    <property type="term" value="F:metalloendopeptidase activity"/>
    <property type="evidence" value="ECO:0007669"/>
    <property type="project" value="InterPro"/>
</dbReference>
<accession>A0A2S3V1Z0</accession>
<keyword evidence="4 7" id="KW-0255">Endonuclease</keyword>
<dbReference type="AlphaFoldDB" id="A0A2S3V1Z0"/>
<dbReference type="Pfam" id="PF02130">
    <property type="entry name" value="YbeY"/>
    <property type="match status" value="1"/>
</dbReference>
<keyword evidence="2 7" id="KW-0540">Nuclease</keyword>
<keyword evidence="6 7" id="KW-0862">Zinc</keyword>
<evidence type="ECO:0000256" key="6">
    <source>
        <dbReference type="ARBA" id="ARBA00022833"/>
    </source>
</evidence>
<dbReference type="GO" id="GO:0004521">
    <property type="term" value="F:RNA endonuclease activity"/>
    <property type="evidence" value="ECO:0007669"/>
    <property type="project" value="UniProtKB-UniRule"/>
</dbReference>
<evidence type="ECO:0000256" key="2">
    <source>
        <dbReference type="ARBA" id="ARBA00022722"/>
    </source>
</evidence>
<organism evidence="8 9">
    <name type="scientific">Roseibium marinum</name>
    <dbReference type="NCBI Taxonomy" id="281252"/>
    <lineage>
        <taxon>Bacteria</taxon>
        <taxon>Pseudomonadati</taxon>
        <taxon>Pseudomonadota</taxon>
        <taxon>Alphaproteobacteria</taxon>
        <taxon>Hyphomicrobiales</taxon>
        <taxon>Stappiaceae</taxon>
        <taxon>Roseibium</taxon>
    </lineage>
</organism>
<dbReference type="Gene3D" id="3.40.390.30">
    <property type="entry name" value="Metalloproteases ('zincins'), catalytic domain"/>
    <property type="match status" value="1"/>
</dbReference>
<evidence type="ECO:0000256" key="3">
    <source>
        <dbReference type="ARBA" id="ARBA00022723"/>
    </source>
</evidence>
<dbReference type="HAMAP" id="MF_00009">
    <property type="entry name" value="Endoribonucl_YbeY"/>
    <property type="match status" value="1"/>
</dbReference>
<comment type="similarity">
    <text evidence="1 7">Belongs to the endoribonuclease YbeY family.</text>
</comment>
<dbReference type="EMBL" id="PPCN01000001">
    <property type="protein sequence ID" value="POF33992.1"/>
    <property type="molecule type" value="Genomic_DNA"/>
</dbReference>
<keyword evidence="7" id="KW-0690">Ribosome biogenesis</keyword>
<evidence type="ECO:0000313" key="9">
    <source>
        <dbReference type="Proteomes" id="UP000236959"/>
    </source>
</evidence>
<dbReference type="OrthoDB" id="9807740at2"/>
<dbReference type="Proteomes" id="UP000236959">
    <property type="component" value="Unassembled WGS sequence"/>
</dbReference>
<feature type="binding site" evidence="7">
    <location>
        <position position="135"/>
    </location>
    <ligand>
        <name>Zn(2+)</name>
        <dbReference type="ChEBI" id="CHEBI:29105"/>
        <note>catalytic</note>
    </ligand>
</feature>
<dbReference type="GO" id="GO:0005737">
    <property type="term" value="C:cytoplasm"/>
    <property type="evidence" value="ECO:0007669"/>
    <property type="project" value="UniProtKB-SubCell"/>
</dbReference>
<comment type="caution">
    <text evidence="8">The sequence shown here is derived from an EMBL/GenBank/DDBJ whole genome shotgun (WGS) entry which is preliminary data.</text>
</comment>
<feature type="binding site" evidence="7">
    <location>
        <position position="125"/>
    </location>
    <ligand>
        <name>Zn(2+)</name>
        <dbReference type="ChEBI" id="CHEBI:29105"/>
        <note>catalytic</note>
    </ligand>
</feature>
<comment type="subcellular location">
    <subcellularLocation>
        <location evidence="7">Cytoplasm</location>
    </subcellularLocation>
</comment>
<name>A0A2S3V1Z0_9HYPH</name>
<keyword evidence="3 7" id="KW-0479">Metal-binding</keyword>
<comment type="cofactor">
    <cofactor evidence="7">
        <name>Zn(2+)</name>
        <dbReference type="ChEBI" id="CHEBI:29105"/>
    </cofactor>
    <text evidence="7">Binds 1 zinc ion.</text>
</comment>